<feature type="region of interest" description="Disordered" evidence="3">
    <location>
        <begin position="1"/>
        <end position="21"/>
    </location>
</feature>
<accession>A0ABP1GE73</accession>
<organism evidence="6 7">
    <name type="scientific">Coccomyxa viridis</name>
    <dbReference type="NCBI Taxonomy" id="1274662"/>
    <lineage>
        <taxon>Eukaryota</taxon>
        <taxon>Viridiplantae</taxon>
        <taxon>Chlorophyta</taxon>
        <taxon>core chlorophytes</taxon>
        <taxon>Trebouxiophyceae</taxon>
        <taxon>Trebouxiophyceae incertae sedis</taxon>
        <taxon>Coccomyxaceae</taxon>
        <taxon>Coccomyxa</taxon>
    </lineage>
</organism>
<keyword evidence="7" id="KW-1185">Reference proteome</keyword>
<dbReference type="Pfam" id="PF05739">
    <property type="entry name" value="SNARE"/>
    <property type="match status" value="1"/>
</dbReference>
<keyword evidence="2" id="KW-0813">Transport</keyword>
<protein>
    <submittedName>
        <fullName evidence="6">G12941 protein</fullName>
    </submittedName>
</protein>
<dbReference type="SUPFAM" id="SSF47661">
    <property type="entry name" value="t-snare proteins"/>
    <property type="match status" value="1"/>
</dbReference>
<keyword evidence="4" id="KW-0812">Transmembrane</keyword>
<comment type="similarity">
    <text evidence="1">Belongs to the syntaxin family.</text>
</comment>
<evidence type="ECO:0000259" key="5">
    <source>
        <dbReference type="PROSITE" id="PS50192"/>
    </source>
</evidence>
<keyword evidence="4" id="KW-1133">Transmembrane helix</keyword>
<gene>
    <name evidence="6" type="primary">g12941</name>
    <name evidence="6" type="ORF">VP750_LOCUS11491</name>
</gene>
<dbReference type="InterPro" id="IPR010989">
    <property type="entry name" value="SNARE"/>
</dbReference>
<dbReference type="Gene3D" id="1.20.5.110">
    <property type="match status" value="1"/>
</dbReference>
<dbReference type="PROSITE" id="PS00914">
    <property type="entry name" value="SYNTAXIN"/>
    <property type="match status" value="1"/>
</dbReference>
<evidence type="ECO:0000313" key="7">
    <source>
        <dbReference type="Proteomes" id="UP001497392"/>
    </source>
</evidence>
<dbReference type="Gene3D" id="1.20.58.70">
    <property type="match status" value="1"/>
</dbReference>
<dbReference type="SMART" id="SM00397">
    <property type="entry name" value="t_SNARE"/>
    <property type="match status" value="1"/>
</dbReference>
<evidence type="ECO:0000256" key="4">
    <source>
        <dbReference type="SAM" id="Phobius"/>
    </source>
</evidence>
<dbReference type="InterPro" id="IPR006012">
    <property type="entry name" value="Syntaxin/epimorphin_CS"/>
</dbReference>
<dbReference type="Pfam" id="PF14523">
    <property type="entry name" value="Syntaxin_2"/>
    <property type="match status" value="1"/>
</dbReference>
<reference evidence="6 7" key="1">
    <citation type="submission" date="2024-06" db="EMBL/GenBank/DDBJ databases">
        <authorList>
            <person name="Kraege A."/>
            <person name="Thomma B."/>
        </authorList>
    </citation>
    <scope>NUCLEOTIDE SEQUENCE [LARGE SCALE GENOMIC DNA]</scope>
</reference>
<dbReference type="InterPro" id="IPR000727">
    <property type="entry name" value="T_SNARE_dom"/>
</dbReference>
<dbReference type="EMBL" id="CAXHTA020000021">
    <property type="protein sequence ID" value="CAL5229585.1"/>
    <property type="molecule type" value="Genomic_DNA"/>
</dbReference>
<feature type="region of interest" description="Disordered" evidence="3">
    <location>
        <begin position="122"/>
        <end position="149"/>
    </location>
</feature>
<evidence type="ECO:0000313" key="6">
    <source>
        <dbReference type="EMBL" id="CAL5229585.1"/>
    </source>
</evidence>
<sequence length="268" mass="29554">MSYQDIAQSGSGRELRSYGDAADSGSERAIKELIARVFRLQTDVSRLRADVNRIGGPRDTVDLRHKVGSSIGRLQEDAKAIKNDLSAMHSQHKSRQTSKILSDFEAALKDFQAVMKAAKAKEAASLPKQPVPAQSRAMPDLEKGEGEGTVEQQALLQEQRQVEFAQMDNQITYNEALIDERDQGIAEISQQIGEVNEIFQDLAVLVNDQGVMLDDIESNIERVADRTGAAGSELQKAERYQRSSRNKMCITLLVVAFVLAVIIIVSVI</sequence>
<name>A0ABP1GE73_9CHLO</name>
<keyword evidence="2" id="KW-0653">Protein transport</keyword>
<feature type="domain" description="T-SNARE coiled-coil homology" evidence="5">
    <location>
        <begin position="175"/>
        <end position="237"/>
    </location>
</feature>
<keyword evidence="4" id="KW-0472">Membrane</keyword>
<dbReference type="Proteomes" id="UP001497392">
    <property type="component" value="Unassembled WGS sequence"/>
</dbReference>
<comment type="caution">
    <text evidence="6">The sequence shown here is derived from an EMBL/GenBank/DDBJ whole genome shotgun (WGS) entry which is preliminary data.</text>
</comment>
<evidence type="ECO:0000256" key="1">
    <source>
        <dbReference type="ARBA" id="ARBA00009063"/>
    </source>
</evidence>
<dbReference type="InterPro" id="IPR045242">
    <property type="entry name" value="Syntaxin"/>
</dbReference>
<dbReference type="InterPro" id="IPR006011">
    <property type="entry name" value="Syntaxin_N"/>
</dbReference>
<feature type="compositionally biased region" description="Polar residues" evidence="3">
    <location>
        <begin position="1"/>
        <end position="11"/>
    </location>
</feature>
<dbReference type="PROSITE" id="PS50192">
    <property type="entry name" value="T_SNARE"/>
    <property type="match status" value="1"/>
</dbReference>
<feature type="transmembrane region" description="Helical" evidence="4">
    <location>
        <begin position="248"/>
        <end position="267"/>
    </location>
</feature>
<dbReference type="CDD" id="cd15840">
    <property type="entry name" value="SNARE_Qa"/>
    <property type="match status" value="1"/>
</dbReference>
<dbReference type="PANTHER" id="PTHR19957">
    <property type="entry name" value="SYNTAXIN"/>
    <property type="match status" value="1"/>
</dbReference>
<evidence type="ECO:0000256" key="2">
    <source>
        <dbReference type="ARBA" id="ARBA00022927"/>
    </source>
</evidence>
<proteinExistence type="inferred from homology"/>
<dbReference type="PANTHER" id="PTHR19957:SF38">
    <property type="entry name" value="LD27581P"/>
    <property type="match status" value="1"/>
</dbReference>
<evidence type="ECO:0000256" key="3">
    <source>
        <dbReference type="SAM" id="MobiDB-lite"/>
    </source>
</evidence>